<dbReference type="AlphaFoldDB" id="A0A3S3MC61"/>
<evidence type="ECO:0000256" key="2">
    <source>
        <dbReference type="ARBA" id="ARBA00022692"/>
    </source>
</evidence>
<organism evidence="7 8">
    <name type="scientific">Cinnamomum micranthum f. kanehirae</name>
    <dbReference type="NCBI Taxonomy" id="337451"/>
    <lineage>
        <taxon>Eukaryota</taxon>
        <taxon>Viridiplantae</taxon>
        <taxon>Streptophyta</taxon>
        <taxon>Embryophyta</taxon>
        <taxon>Tracheophyta</taxon>
        <taxon>Spermatophyta</taxon>
        <taxon>Magnoliopsida</taxon>
        <taxon>Magnoliidae</taxon>
        <taxon>Laurales</taxon>
        <taxon>Lauraceae</taxon>
        <taxon>Cinnamomum</taxon>
    </lineage>
</organism>
<dbReference type="Pfam" id="PF03168">
    <property type="entry name" value="LEA_2"/>
    <property type="match status" value="1"/>
</dbReference>
<dbReference type="GO" id="GO:0005886">
    <property type="term" value="C:plasma membrane"/>
    <property type="evidence" value="ECO:0007669"/>
    <property type="project" value="TreeGrafter"/>
</dbReference>
<evidence type="ECO:0000259" key="6">
    <source>
        <dbReference type="Pfam" id="PF03168"/>
    </source>
</evidence>
<gene>
    <name evidence="7" type="ORF">CKAN_00950400</name>
</gene>
<dbReference type="Proteomes" id="UP000283530">
    <property type="component" value="Unassembled WGS sequence"/>
</dbReference>
<dbReference type="InterPro" id="IPR004864">
    <property type="entry name" value="LEA_2"/>
</dbReference>
<evidence type="ECO:0000256" key="5">
    <source>
        <dbReference type="SAM" id="Phobius"/>
    </source>
</evidence>
<evidence type="ECO:0000256" key="1">
    <source>
        <dbReference type="ARBA" id="ARBA00004167"/>
    </source>
</evidence>
<dbReference type="GO" id="GO:0009506">
    <property type="term" value="C:plasmodesma"/>
    <property type="evidence" value="ECO:0007669"/>
    <property type="project" value="TreeGrafter"/>
</dbReference>
<keyword evidence="2 5" id="KW-0812">Transmembrane</keyword>
<reference evidence="7 8" key="1">
    <citation type="journal article" date="2019" name="Nat. Plants">
        <title>Stout camphor tree genome fills gaps in understanding of flowering plant genome evolution.</title>
        <authorList>
            <person name="Chaw S.M."/>
            <person name="Liu Y.C."/>
            <person name="Wu Y.W."/>
            <person name="Wang H.Y."/>
            <person name="Lin C.I."/>
            <person name="Wu C.S."/>
            <person name="Ke H.M."/>
            <person name="Chang L.Y."/>
            <person name="Hsu C.Y."/>
            <person name="Yang H.T."/>
            <person name="Sudianto E."/>
            <person name="Hsu M.H."/>
            <person name="Wu K.P."/>
            <person name="Wang L.N."/>
            <person name="Leebens-Mack J.H."/>
            <person name="Tsai I.J."/>
        </authorList>
    </citation>
    <scope>NUCLEOTIDE SEQUENCE [LARGE SCALE GENOMIC DNA]</scope>
    <source>
        <strain evidence="8">cv. Chaw 1501</strain>
        <tissue evidence="7">Young leaves</tissue>
    </source>
</reference>
<dbReference type="PANTHER" id="PTHR31415:SF20">
    <property type="entry name" value="NDR1_HIN1-LIKE PROTEIN 26"/>
    <property type="match status" value="1"/>
</dbReference>
<name>A0A3S3MC61_9MAGN</name>
<evidence type="ECO:0000313" key="7">
    <source>
        <dbReference type="EMBL" id="RWR80845.1"/>
    </source>
</evidence>
<keyword evidence="4 5" id="KW-0472">Membrane</keyword>
<dbReference type="OrthoDB" id="1920039at2759"/>
<accession>A0A3S3MC61</accession>
<dbReference type="InterPro" id="IPR044839">
    <property type="entry name" value="NDR1-like"/>
</dbReference>
<dbReference type="EMBL" id="QPKB01000003">
    <property type="protein sequence ID" value="RWR80845.1"/>
    <property type="molecule type" value="Genomic_DNA"/>
</dbReference>
<dbReference type="GO" id="GO:0098542">
    <property type="term" value="P:defense response to other organism"/>
    <property type="evidence" value="ECO:0007669"/>
    <property type="project" value="InterPro"/>
</dbReference>
<evidence type="ECO:0000256" key="3">
    <source>
        <dbReference type="ARBA" id="ARBA00022989"/>
    </source>
</evidence>
<comment type="caution">
    <text evidence="7">The sequence shown here is derived from an EMBL/GenBank/DDBJ whole genome shotgun (WGS) entry which is preliminary data.</text>
</comment>
<keyword evidence="3 5" id="KW-1133">Transmembrane helix</keyword>
<proteinExistence type="predicted"/>
<feature type="domain" description="Late embryogenesis abundant protein LEA-2 subgroup" evidence="6">
    <location>
        <begin position="84"/>
        <end position="183"/>
    </location>
</feature>
<comment type="subcellular location">
    <subcellularLocation>
        <location evidence="1">Membrane</location>
        <topology evidence="1">Single-pass membrane protein</topology>
    </subcellularLocation>
</comment>
<keyword evidence="8" id="KW-1185">Reference proteome</keyword>
<sequence>MSQINTKSPKHCAKQGLNLNNVFKRFFYALFTFLLSLLALAILIWFILRPSKPEFSLKETDIYQLNLTAPHVLNSSIQVTLVTKNPNQKVGVYYDQLQAYATYRGEQITMGSSLPPFYQGHEDSNVLSASLMGSWVPVSPSFGYQVGRDQLTGKMVLGFKLTGLLRWKVGSWVSGRYRFNVDCVALLPYGPNAASGPLTSKQGSQCSTSL</sequence>
<evidence type="ECO:0000256" key="4">
    <source>
        <dbReference type="ARBA" id="ARBA00023136"/>
    </source>
</evidence>
<evidence type="ECO:0000313" key="8">
    <source>
        <dbReference type="Proteomes" id="UP000283530"/>
    </source>
</evidence>
<feature type="transmembrane region" description="Helical" evidence="5">
    <location>
        <begin position="26"/>
        <end position="48"/>
    </location>
</feature>
<dbReference type="PANTHER" id="PTHR31415">
    <property type="entry name" value="OS05G0367900 PROTEIN"/>
    <property type="match status" value="1"/>
</dbReference>
<protein>
    <submittedName>
        <fullName evidence="7">NDR1/HIN1-like protein 12</fullName>
    </submittedName>
</protein>